<dbReference type="Proteomes" id="UP000184420">
    <property type="component" value="Unassembled WGS sequence"/>
</dbReference>
<organism evidence="1 2">
    <name type="scientific">Chitinophaga jiangningensis</name>
    <dbReference type="NCBI Taxonomy" id="1419482"/>
    <lineage>
        <taxon>Bacteria</taxon>
        <taxon>Pseudomonadati</taxon>
        <taxon>Bacteroidota</taxon>
        <taxon>Chitinophagia</taxon>
        <taxon>Chitinophagales</taxon>
        <taxon>Chitinophagaceae</taxon>
        <taxon>Chitinophaga</taxon>
    </lineage>
</organism>
<dbReference type="Gene3D" id="3.40.50.12370">
    <property type="match status" value="1"/>
</dbReference>
<keyword evidence="2" id="KW-1185">Reference proteome</keyword>
<evidence type="ECO:0008006" key="3">
    <source>
        <dbReference type="Google" id="ProtNLM"/>
    </source>
</evidence>
<dbReference type="RefSeq" id="WP_073080748.1">
    <property type="nucleotide sequence ID" value="NZ_FRBL01000004.1"/>
</dbReference>
<dbReference type="EMBL" id="FRBL01000004">
    <property type="protein sequence ID" value="SHL61024.1"/>
    <property type="molecule type" value="Genomic_DNA"/>
</dbReference>
<evidence type="ECO:0000313" key="2">
    <source>
        <dbReference type="Proteomes" id="UP000184420"/>
    </source>
</evidence>
<dbReference type="OrthoDB" id="659195at2"/>
<protein>
    <recommendedName>
        <fullName evidence="3">Nucleotide-binding universal stress protein, UspA family</fullName>
    </recommendedName>
</protein>
<gene>
    <name evidence="1" type="ORF">SAMN05444266_104156</name>
</gene>
<reference evidence="1 2" key="1">
    <citation type="submission" date="2016-11" db="EMBL/GenBank/DDBJ databases">
        <authorList>
            <person name="Jaros S."/>
            <person name="Januszkiewicz K."/>
            <person name="Wedrychowicz H."/>
        </authorList>
    </citation>
    <scope>NUCLEOTIDE SEQUENCE [LARGE SCALE GENOMIC DNA]</scope>
    <source>
        <strain evidence="1 2">DSM 27406</strain>
    </source>
</reference>
<dbReference type="AlphaFoldDB" id="A0A1M7C1E2"/>
<proteinExistence type="predicted"/>
<accession>A0A1M7C1E2</accession>
<dbReference type="STRING" id="1419482.SAMN05444266_104156"/>
<sequence length="269" mass="30057">MKKVLLATDGKNFSPSAFDFSQKLNALEHILLTGIFLPSPELTYSFAGTSPYVPLIEEYGAASVEPAVEKFLEACVNSGMECTVHKNLNSFALSELKRETRFADLMVVPGENFFDDIKITGPDETMGNVLHISECPVIIIPENAAFPESLILTYDGSPSSVFSIKSFACLFPYLCHLPAKLVYCSRKEEAVPEEQNITELVNRHFPNLSVEQLEADPKKYLTTWMQGYTKPILIAGAYGRSGFSRLFRQSFISEVLNEHKIPVFTVHMK</sequence>
<dbReference type="SUPFAM" id="SSF52402">
    <property type="entry name" value="Adenine nucleotide alpha hydrolases-like"/>
    <property type="match status" value="2"/>
</dbReference>
<evidence type="ECO:0000313" key="1">
    <source>
        <dbReference type="EMBL" id="SHL61024.1"/>
    </source>
</evidence>
<name>A0A1M7C1E2_9BACT</name>